<reference evidence="2" key="1">
    <citation type="submission" date="2024-07" db="EMBL/GenBank/DDBJ databases">
        <title>Complete genome sequence of Prevotella sp. YM-2024 GTC17253.</title>
        <authorList>
            <person name="Hayashi M."/>
            <person name="Muto Y."/>
            <person name="Tanaka K."/>
            <person name="Niwa H."/>
        </authorList>
    </citation>
    <scope>NUCLEOTIDE SEQUENCE</scope>
    <source>
        <strain evidence="2">GTC17253</strain>
    </source>
</reference>
<dbReference type="SUPFAM" id="SSF46955">
    <property type="entry name" value="Putative DNA-binding domain"/>
    <property type="match status" value="1"/>
</dbReference>
<accession>A0AB33IMP1</accession>
<dbReference type="PANTHER" id="PTHR34585">
    <property type="match status" value="1"/>
</dbReference>
<dbReference type="AlphaFoldDB" id="A0AB33IMP1"/>
<dbReference type="PANTHER" id="PTHR34585:SF22">
    <property type="entry name" value="HELIX-TURN-HELIX DOMAIN-CONTAINING PROTEIN"/>
    <property type="match status" value="1"/>
</dbReference>
<dbReference type="Gene3D" id="1.10.1660.10">
    <property type="match status" value="1"/>
</dbReference>
<name>A0AB33IMP1_9BACT</name>
<organism evidence="2">
    <name type="scientific">Prevotella sp. GTC17253</name>
    <dbReference type="NCBI Taxonomy" id="3236793"/>
    <lineage>
        <taxon>Bacteria</taxon>
        <taxon>Pseudomonadati</taxon>
        <taxon>Bacteroidota</taxon>
        <taxon>Bacteroidia</taxon>
        <taxon>Bacteroidales</taxon>
        <taxon>Prevotellaceae</taxon>
        <taxon>Prevotella</taxon>
    </lineage>
</organism>
<feature type="domain" description="Helix-turn-helix" evidence="1">
    <location>
        <begin position="40"/>
        <end position="88"/>
    </location>
</feature>
<dbReference type="EMBL" id="AP035785">
    <property type="protein sequence ID" value="BFO70735.1"/>
    <property type="molecule type" value="Genomic_DNA"/>
</dbReference>
<evidence type="ECO:0000313" key="2">
    <source>
        <dbReference type="EMBL" id="BFO70735.1"/>
    </source>
</evidence>
<dbReference type="InterPro" id="IPR041657">
    <property type="entry name" value="HTH_17"/>
</dbReference>
<protein>
    <submittedName>
        <fullName evidence="2">Helix-turn-helix domain-containing protein</fullName>
    </submittedName>
</protein>
<dbReference type="InterPro" id="IPR009061">
    <property type="entry name" value="DNA-bd_dom_put_sf"/>
</dbReference>
<gene>
    <name evidence="2" type="ORF">GTC17253_07010</name>
</gene>
<proteinExistence type="predicted"/>
<sequence length="94" mass="11195">MEIISMDLRTFDTLMERVRRIEERAGLLLEKQADIGMKKWLDSQDVCELLGISKRTLQSYREKGLIACSYIRHKAFYRPEDVERMLESSYHPQK</sequence>
<evidence type="ECO:0000259" key="1">
    <source>
        <dbReference type="Pfam" id="PF12728"/>
    </source>
</evidence>
<dbReference type="Pfam" id="PF12728">
    <property type="entry name" value="HTH_17"/>
    <property type="match status" value="1"/>
</dbReference>